<reference evidence="3" key="1">
    <citation type="submission" date="2023-03" db="EMBL/GenBank/DDBJ databases">
        <title>Massive genome expansion in bonnet fungi (Mycena s.s.) driven by repeated elements and novel gene families across ecological guilds.</title>
        <authorList>
            <consortium name="Lawrence Berkeley National Laboratory"/>
            <person name="Harder C.B."/>
            <person name="Miyauchi S."/>
            <person name="Viragh M."/>
            <person name="Kuo A."/>
            <person name="Thoen E."/>
            <person name="Andreopoulos B."/>
            <person name="Lu D."/>
            <person name="Skrede I."/>
            <person name="Drula E."/>
            <person name="Henrissat B."/>
            <person name="Morin E."/>
            <person name="Kohler A."/>
            <person name="Barry K."/>
            <person name="LaButti K."/>
            <person name="Morin E."/>
            <person name="Salamov A."/>
            <person name="Lipzen A."/>
            <person name="Mereny Z."/>
            <person name="Hegedus B."/>
            <person name="Baldrian P."/>
            <person name="Stursova M."/>
            <person name="Weitz H."/>
            <person name="Taylor A."/>
            <person name="Grigoriev I.V."/>
            <person name="Nagy L.G."/>
            <person name="Martin F."/>
            <person name="Kauserud H."/>
        </authorList>
    </citation>
    <scope>NUCLEOTIDE SEQUENCE</scope>
    <source>
        <strain evidence="3">9144</strain>
    </source>
</reference>
<evidence type="ECO:0000256" key="1">
    <source>
        <dbReference type="SAM" id="SignalP"/>
    </source>
</evidence>
<evidence type="ECO:0000313" key="4">
    <source>
        <dbReference type="Proteomes" id="UP001219525"/>
    </source>
</evidence>
<comment type="caution">
    <text evidence="3">The sequence shown here is derived from an EMBL/GenBank/DDBJ whole genome shotgun (WGS) entry which is preliminary data.</text>
</comment>
<sequence length="568" mass="59459">MARWCFTLVLSLLCAHIARCFSFGGGDGNPFRIGLAFGGHARAAPPLPDLYEASVPELQAGLDAGHFTSVDLIKAYFARIDEVNLQGPALRAVLEKNPSALKQAAALDAERKLTGKRSELHGIPILLKDNIATIASEGMNTTAGSFSLLGSIVPDDAGVVKRLRKAGAIILGKANLSEFAHFRGNIASGWSGRGGQATNAYFPNADPCGSSSGSGIAASIGLAAVSLGTETDGSITCPTSNNNLAGIKPTVGLTSRAGVIPISEHQDSVGPMARSLTDAAIVLSIIAGKDANDNFTLAQPAVVPDFTKALNKNALKGKRIGVPRRVFLNDSISGNDPSINVAFEEALLTIKSLGATVVDPADLPSADEFVTSNNETIVLDVDFKVQLNQWFQSLLKNPSGVRSLADLIAFDDANPTLEEPVGFEDQSELIASEATAGHDAEFFAALAADHDLGSTRGIDFVLKKFNLDALVLPAPGFTTVPAAVVGYPIVTVPLGFFPDNVTIGSAGPETVYPAPGVPFGLSFLGTAFSEFELVGFGFAYEQKTQTRLKRKAFPAAIPKTQLKDVIGK</sequence>
<dbReference type="Pfam" id="PF01425">
    <property type="entry name" value="Amidase"/>
    <property type="match status" value="1"/>
</dbReference>
<dbReference type="InterPro" id="IPR023631">
    <property type="entry name" value="Amidase_dom"/>
</dbReference>
<gene>
    <name evidence="3" type="ORF">GGX14DRAFT_604341</name>
</gene>
<keyword evidence="4" id="KW-1185">Reference proteome</keyword>
<protein>
    <submittedName>
        <fullName evidence="3">Amidase signature enzyme</fullName>
    </submittedName>
</protein>
<evidence type="ECO:0000259" key="2">
    <source>
        <dbReference type="Pfam" id="PF01425"/>
    </source>
</evidence>
<dbReference type="SUPFAM" id="SSF75304">
    <property type="entry name" value="Amidase signature (AS) enzymes"/>
    <property type="match status" value="1"/>
</dbReference>
<feature type="signal peptide" evidence="1">
    <location>
        <begin position="1"/>
        <end position="20"/>
    </location>
</feature>
<name>A0AAD6VPG2_9AGAR</name>
<dbReference type="PANTHER" id="PTHR42678">
    <property type="entry name" value="AMIDASE"/>
    <property type="match status" value="1"/>
</dbReference>
<evidence type="ECO:0000313" key="3">
    <source>
        <dbReference type="EMBL" id="KAJ7216318.1"/>
    </source>
</evidence>
<feature type="domain" description="Amidase" evidence="2">
    <location>
        <begin position="71"/>
        <end position="412"/>
    </location>
</feature>
<organism evidence="3 4">
    <name type="scientific">Mycena pura</name>
    <dbReference type="NCBI Taxonomy" id="153505"/>
    <lineage>
        <taxon>Eukaryota</taxon>
        <taxon>Fungi</taxon>
        <taxon>Dikarya</taxon>
        <taxon>Basidiomycota</taxon>
        <taxon>Agaricomycotina</taxon>
        <taxon>Agaricomycetes</taxon>
        <taxon>Agaricomycetidae</taxon>
        <taxon>Agaricales</taxon>
        <taxon>Marasmiineae</taxon>
        <taxon>Mycenaceae</taxon>
        <taxon>Mycena</taxon>
    </lineage>
</organism>
<proteinExistence type="predicted"/>
<dbReference type="PANTHER" id="PTHR42678:SF34">
    <property type="entry name" value="OS04G0183300 PROTEIN"/>
    <property type="match status" value="1"/>
</dbReference>
<dbReference type="AlphaFoldDB" id="A0AAD6VPG2"/>
<dbReference type="EMBL" id="JARJCW010000015">
    <property type="protein sequence ID" value="KAJ7216318.1"/>
    <property type="molecule type" value="Genomic_DNA"/>
</dbReference>
<dbReference type="Gene3D" id="3.90.1300.10">
    <property type="entry name" value="Amidase signature (AS) domain"/>
    <property type="match status" value="1"/>
</dbReference>
<keyword evidence="1" id="KW-0732">Signal</keyword>
<dbReference type="InterPro" id="IPR036928">
    <property type="entry name" value="AS_sf"/>
</dbReference>
<feature type="chain" id="PRO_5042058063" evidence="1">
    <location>
        <begin position="21"/>
        <end position="568"/>
    </location>
</feature>
<accession>A0AAD6VPG2</accession>
<dbReference type="Proteomes" id="UP001219525">
    <property type="component" value="Unassembled WGS sequence"/>
</dbReference>